<dbReference type="Gene3D" id="3.30.2010.10">
    <property type="entry name" value="Metalloproteases ('zincins'), catalytic domain"/>
    <property type="match status" value="1"/>
</dbReference>
<keyword evidence="3" id="KW-1185">Reference proteome</keyword>
<dbReference type="PANTHER" id="PTHR30399">
    <property type="entry name" value="UNCHARACTERIZED PROTEIN YGJP"/>
    <property type="match status" value="1"/>
</dbReference>
<evidence type="ECO:0000313" key="3">
    <source>
        <dbReference type="Proteomes" id="UP000250369"/>
    </source>
</evidence>
<dbReference type="InterPro" id="IPR053136">
    <property type="entry name" value="UTP_pyrophosphatase-like"/>
</dbReference>
<dbReference type="PANTHER" id="PTHR30399:SF1">
    <property type="entry name" value="UTP PYROPHOSPHATASE"/>
    <property type="match status" value="1"/>
</dbReference>
<dbReference type="AlphaFoldDB" id="A0A329MTX0"/>
<evidence type="ECO:0000259" key="1">
    <source>
        <dbReference type="Pfam" id="PF01863"/>
    </source>
</evidence>
<dbReference type="CDD" id="cd07344">
    <property type="entry name" value="M48_yhfN_like"/>
    <property type="match status" value="1"/>
</dbReference>
<proteinExistence type="predicted"/>
<dbReference type="Proteomes" id="UP000250369">
    <property type="component" value="Unassembled WGS sequence"/>
</dbReference>
<sequence>MKIAFDHQIIEFDVQYGRRQKLSIHMDSAGFITVKAPNDTSEDIIKSAVTRHGAVILEKLHAIAKARETPKTREYHDNGKFLHLGRYYHLHELIETNGLTEEQLKINLKKFYFSSCKKVIGERIKIYQTELKVKPKTVEIDESVNRWGSCNSNKKITFNYRLAMAPVEVIDYVIIHELCHLLHMNHDRSFWRRVGSIMPDYKEKEAYLARQGHAMTL</sequence>
<name>A0A329MTX0_9BACL</name>
<dbReference type="OrthoDB" id="9811177at2"/>
<accession>A0A329MTX0</accession>
<reference evidence="2 3" key="1">
    <citation type="journal article" date="2009" name="Int. J. Syst. Evol. Microbiol.">
        <title>Paenibacillus contaminans sp. nov., isolated from a contaminated laboratory plate.</title>
        <authorList>
            <person name="Chou J.H."/>
            <person name="Lee J.H."/>
            <person name="Lin M.C."/>
            <person name="Chang P.S."/>
            <person name="Arun A.B."/>
            <person name="Young C.C."/>
            <person name="Chen W.M."/>
        </authorList>
    </citation>
    <scope>NUCLEOTIDE SEQUENCE [LARGE SCALE GENOMIC DNA]</scope>
    <source>
        <strain evidence="2 3">CKOBP-6</strain>
    </source>
</reference>
<feature type="domain" description="YgjP-like metallopeptidase" evidence="1">
    <location>
        <begin position="21"/>
        <end position="210"/>
    </location>
</feature>
<comment type="caution">
    <text evidence="2">The sequence shown here is derived from an EMBL/GenBank/DDBJ whole genome shotgun (WGS) entry which is preliminary data.</text>
</comment>
<gene>
    <name evidence="2" type="ORF">DQG23_07365</name>
</gene>
<dbReference type="RefSeq" id="WP_113030464.1">
    <property type="nucleotide sequence ID" value="NZ_QMFB01000003.1"/>
</dbReference>
<protein>
    <recommendedName>
        <fullName evidence="1">YgjP-like metallopeptidase domain-containing protein</fullName>
    </recommendedName>
</protein>
<organism evidence="2 3">
    <name type="scientific">Paenibacillus contaminans</name>
    <dbReference type="NCBI Taxonomy" id="450362"/>
    <lineage>
        <taxon>Bacteria</taxon>
        <taxon>Bacillati</taxon>
        <taxon>Bacillota</taxon>
        <taxon>Bacilli</taxon>
        <taxon>Bacillales</taxon>
        <taxon>Paenibacillaceae</taxon>
        <taxon>Paenibacillus</taxon>
    </lineage>
</organism>
<dbReference type="InterPro" id="IPR002725">
    <property type="entry name" value="YgjP-like_metallopeptidase"/>
</dbReference>
<dbReference type="Pfam" id="PF01863">
    <property type="entry name" value="YgjP-like"/>
    <property type="match status" value="1"/>
</dbReference>
<dbReference type="EMBL" id="QMFB01000003">
    <property type="protein sequence ID" value="RAV22153.1"/>
    <property type="molecule type" value="Genomic_DNA"/>
</dbReference>
<evidence type="ECO:0000313" key="2">
    <source>
        <dbReference type="EMBL" id="RAV22153.1"/>
    </source>
</evidence>